<protein>
    <submittedName>
        <fullName evidence="1">Uncharacterized protein</fullName>
    </submittedName>
</protein>
<dbReference type="Proteomes" id="UP000236910">
    <property type="component" value="Unassembled WGS sequence"/>
</dbReference>
<sequence length="81" mass="9484">MKSQNKVKISAGLNYFLHKKLQEHIKEKNISLTYLIEKSIEMYFDEQKKIESNKKFEDSFATLAEVLMDINSKIDSLKNGK</sequence>
<name>A0A2J6X6C0_9BACT</name>
<accession>A0A2J6X6C0</accession>
<dbReference type="AlphaFoldDB" id="A0A2J6X6C0"/>
<reference evidence="1 2" key="1">
    <citation type="submission" date="2018-01" db="EMBL/GenBank/DDBJ databases">
        <title>Metagenomic assembled genomes from two thermal pools in the Uzon Caldera, Kamchatka, Russia.</title>
        <authorList>
            <person name="Wilkins L."/>
            <person name="Ettinger C."/>
        </authorList>
    </citation>
    <scope>NUCLEOTIDE SEQUENCE [LARGE SCALE GENOMIC DNA]</scope>
    <source>
        <strain evidence="1">ARK-10</strain>
    </source>
</reference>
<organism evidence="1 2">
    <name type="scientific">Caldisericum exile</name>
    <dbReference type="NCBI Taxonomy" id="693075"/>
    <lineage>
        <taxon>Bacteria</taxon>
        <taxon>Pseudomonadati</taxon>
        <taxon>Caldisericota/Cryosericota group</taxon>
        <taxon>Caldisericota</taxon>
        <taxon>Caldisericia</taxon>
        <taxon>Caldisericales</taxon>
        <taxon>Caldisericaceae</taxon>
        <taxon>Caldisericum</taxon>
    </lineage>
</organism>
<comment type="caution">
    <text evidence="1">The sequence shown here is derived from an EMBL/GenBank/DDBJ whole genome shotgun (WGS) entry which is preliminary data.</text>
</comment>
<proteinExistence type="predicted"/>
<evidence type="ECO:0000313" key="1">
    <source>
        <dbReference type="EMBL" id="PMP82257.1"/>
    </source>
</evidence>
<evidence type="ECO:0000313" key="2">
    <source>
        <dbReference type="Proteomes" id="UP000236910"/>
    </source>
</evidence>
<gene>
    <name evidence="1" type="ORF">C0175_03910</name>
</gene>
<dbReference type="EMBL" id="PNIX01000230">
    <property type="protein sequence ID" value="PMP82257.1"/>
    <property type="molecule type" value="Genomic_DNA"/>
</dbReference>